<dbReference type="InterPro" id="IPR035234">
    <property type="entry name" value="IgGFc-bd_N"/>
</dbReference>
<feature type="domain" description="VWFD" evidence="4">
    <location>
        <begin position="1090"/>
        <end position="1270"/>
    </location>
</feature>
<dbReference type="Pfam" id="PF17517">
    <property type="entry name" value="IgGFc_binding"/>
    <property type="match status" value="1"/>
</dbReference>
<dbReference type="InterPro" id="IPR001007">
    <property type="entry name" value="VWF_dom"/>
</dbReference>
<dbReference type="Pfam" id="PF12714">
    <property type="entry name" value="TILa"/>
    <property type="match status" value="3"/>
</dbReference>
<evidence type="ECO:0000313" key="6">
    <source>
        <dbReference type="RefSeq" id="XP_015265734.1"/>
    </source>
</evidence>
<dbReference type="InterPro" id="IPR036084">
    <property type="entry name" value="Ser_inhib-like_sf"/>
</dbReference>
<reference evidence="6" key="1">
    <citation type="submission" date="2025-08" db="UniProtKB">
        <authorList>
            <consortium name="RefSeq"/>
        </authorList>
    </citation>
    <scope>IDENTIFICATION</scope>
</reference>
<keyword evidence="2" id="KW-1015">Disulfide bond</keyword>
<protein>
    <submittedName>
        <fullName evidence="6">IgGFc-binding protein-like</fullName>
    </submittedName>
</protein>
<dbReference type="InterPro" id="IPR002919">
    <property type="entry name" value="TIL_dom"/>
</dbReference>
<dbReference type="PANTHER" id="PTHR11339">
    <property type="entry name" value="EXTRACELLULAR MATRIX GLYCOPROTEIN RELATED"/>
    <property type="match status" value="1"/>
</dbReference>
<dbReference type="InterPro" id="IPR025615">
    <property type="entry name" value="TILa_dom"/>
</dbReference>
<dbReference type="InterPro" id="IPR001846">
    <property type="entry name" value="VWF_type-D"/>
</dbReference>
<feature type="domain" description="VWFD" evidence="4">
    <location>
        <begin position="703"/>
        <end position="881"/>
    </location>
</feature>
<dbReference type="Proteomes" id="UP000694871">
    <property type="component" value="Unplaced"/>
</dbReference>
<dbReference type="SMART" id="SM00215">
    <property type="entry name" value="VWC_out"/>
    <property type="match status" value="2"/>
</dbReference>
<name>A0ABM1JW97_GEKJA</name>
<dbReference type="CDD" id="cd19941">
    <property type="entry name" value="TIL"/>
    <property type="match status" value="3"/>
</dbReference>
<dbReference type="SMART" id="SM00832">
    <property type="entry name" value="C8"/>
    <property type="match status" value="2"/>
</dbReference>
<keyword evidence="5" id="KW-1185">Reference proteome</keyword>
<feature type="domain" description="VWFD" evidence="4">
    <location>
        <begin position="466"/>
        <end position="663"/>
    </location>
</feature>
<evidence type="ECO:0000256" key="3">
    <source>
        <dbReference type="ARBA" id="ARBA00023180"/>
    </source>
</evidence>
<dbReference type="PROSITE" id="PS51233">
    <property type="entry name" value="VWFD"/>
    <property type="match status" value="4"/>
</dbReference>
<dbReference type="GeneID" id="107109583"/>
<keyword evidence="3" id="KW-0325">Glycoprotein</keyword>
<dbReference type="Pfam" id="PF01826">
    <property type="entry name" value="TIL"/>
    <property type="match status" value="3"/>
</dbReference>
<feature type="domain" description="VWFD" evidence="4">
    <location>
        <begin position="1475"/>
        <end position="1650"/>
    </location>
</feature>
<accession>A0ABM1JW97</accession>
<evidence type="ECO:0000313" key="5">
    <source>
        <dbReference type="Proteomes" id="UP000694871"/>
    </source>
</evidence>
<dbReference type="InterPro" id="IPR050780">
    <property type="entry name" value="Mucin_vWF_Thrombospondin_sf"/>
</dbReference>
<dbReference type="SUPFAM" id="SSF57567">
    <property type="entry name" value="Serine protease inhibitors"/>
    <property type="match status" value="3"/>
</dbReference>
<keyword evidence="1" id="KW-0677">Repeat</keyword>
<organism evidence="5 6">
    <name type="scientific">Gekko japonicus</name>
    <name type="common">Schlegel's Japanese gecko</name>
    <dbReference type="NCBI Taxonomy" id="146911"/>
    <lineage>
        <taxon>Eukaryota</taxon>
        <taxon>Metazoa</taxon>
        <taxon>Chordata</taxon>
        <taxon>Craniata</taxon>
        <taxon>Vertebrata</taxon>
        <taxon>Euteleostomi</taxon>
        <taxon>Lepidosauria</taxon>
        <taxon>Squamata</taxon>
        <taxon>Bifurcata</taxon>
        <taxon>Gekkota</taxon>
        <taxon>Gekkonidae</taxon>
        <taxon>Gekkoninae</taxon>
        <taxon>Gekko</taxon>
    </lineage>
</organism>
<evidence type="ECO:0000259" key="4">
    <source>
        <dbReference type="PROSITE" id="PS51233"/>
    </source>
</evidence>
<dbReference type="RefSeq" id="XP_015265734.1">
    <property type="nucleotide sequence ID" value="XM_015410248.1"/>
</dbReference>
<evidence type="ECO:0000256" key="2">
    <source>
        <dbReference type="ARBA" id="ARBA00023157"/>
    </source>
</evidence>
<dbReference type="InterPro" id="IPR014853">
    <property type="entry name" value="VWF/SSPO/ZAN-like_Cys-rich_dom"/>
</dbReference>
<dbReference type="SMART" id="SM00216">
    <property type="entry name" value="VWD"/>
    <property type="match status" value="3"/>
</dbReference>
<dbReference type="Pfam" id="PF08742">
    <property type="entry name" value="C8"/>
    <property type="match status" value="2"/>
</dbReference>
<dbReference type="Pfam" id="PF00094">
    <property type="entry name" value="VWD"/>
    <property type="match status" value="4"/>
</dbReference>
<evidence type="ECO:0000256" key="1">
    <source>
        <dbReference type="ARBA" id="ARBA00022737"/>
    </source>
</evidence>
<proteinExistence type="predicted"/>
<gene>
    <name evidence="6" type="primary">LOC107109583</name>
</gene>
<dbReference type="PANTHER" id="PTHR11339:SF373">
    <property type="entry name" value="VWFD DOMAIN-CONTAINING PROTEIN"/>
    <property type="match status" value="1"/>
</dbReference>
<dbReference type="Gene3D" id="2.10.25.10">
    <property type="entry name" value="Laminin"/>
    <property type="match status" value="3"/>
</dbReference>
<sequence length="1650" mass="180299">MWAMGLWAKLCVLWGMSVAPALVIAGLIPRTFSSSPLGKEFVTAFMQNGLPRTSHGDFKLIISGYAPETSVTIYMKRPALRAVIQVNEGQTLSATIPREAEMVGTGLFDSTVIVRADKDISVHSVNSKPTSVDTTIVYPVTSLGTEYYIVTPTVGTDRYREFAIIAWDEPTSVDIHLKGTVTFQRKKYFHGDKISIALSPYQAVQLQSEVDVSGTKIVSQKPVAVYSGHTCVSRQVSCDHVSEQLLPVSSWGTDFIVPSLPFDTEYDIVYVSTSQKTQVDTQIGASKSNRDLTAARAHLYGIQGSTAMSLSANSGIQVTFFSDGGTHGSLHYDPFFMAIPPVSSYCQAYNIYGYDHFENYALIIAKSSETSGITLDKRPLRNLHWNPVPGTEFSWASHSLGHRYTVHVVEHPTSLFGLLSVGVGNGKAYGSPAVCAKDPCKTLQCRTKEMCQVQNGQASCVHEYMGTCWGSTSQDVRTFDGLIVDLQYLCTYTLVKSCSGDPDLVPFTVEEKSSPSDHKASSKMQLTRINVYDYNITINKGDDAQIMVNGAVASLPTILQDGKIKIFENSGQPIIERIPFQPKTVHTCPDNSHYESCGSACPATCSDQSAHSTCKLPCMETCQCDDGYVRHDNKCIPVESCGCISSSVHHMPGEEFWADENCQSRCKCDPNLGKVKCWKAGCKANEKCTLVDGVRRCKGTTYSTCIGTGDPHYTTFDGRKYDFQGSCVYQMADVCSQDPTLTPFSVTVENNHRGNKAVSFTKVVTLDVYNMTISLSQDHPRRIQVNGVFVDLPFSYEDKLKVYISGVHGFIKTDFDLRVSFDWYSYARVIIPNTYANAICGLCGNANQDPGDDFTMKDGTQAKDEIQFAESWKVKDVPGCSAGCTSNCQVCGEAEKQPYKSNKYCGVLIQKNGPFRQCHEAIDPTSFFDDCVFDTCMYKGHHDTLCSAISAYVTACQAQGTQVGPWRSASFCSPPCPQNSHYELCGNGCPSTCHDLLAPETCEDSCVEGCFCDSGFVLSGDQCVPLADCGCVHRGRYYKRGEGFYPDSSCREKCRCMDHRAVKCEKFSCGSHEECRVENGVQGCHPVGYGTAIASGDPHYISFDGRSFDFHGSCTYTLAEVCSQDPQLEPFSVLLENEKSKESPAVLTRSVVISIHGHTVVLERGMKWKATVDGELHTLPMNRDEGKLWITQEGNNIIIQSSTGFTILYDTLSFVRVSVPGTYQGQMCGLGGNFNGNANDDFMLPDGKTAQSVVEFGASWKVPVDGASCSDSCGEQCPTCDAAKISQCETSCGILRSQLGPFRDCHPLVNPDVYFSHCVYDTCAANGTEEALCRSLQAYAAVCQMRGALIEDWRTSSFCPLSCPANSHYELCTRTCDYTCAALSAPSQCTGECFEGCQCDSGYVFDGEECVSMDKCGCSYDGCYIKAGETILSSNCLEKCTCHPSSQLICQKTSCGVGETCALTGKVRSCVKLEGQCSLMPGAWLTSFDGARGKLLSTGVYKLASYCYENSPSWFKVVVDVSECNEDSVPAGTAIYVFFREAFITVTNHMEAWVNGLLVQPPLNVSEAVSITQSQDTIVIHQRPRMHISFSPNGKVSVRVSDSLSGKMCAPCGNFNGDISDDFRLPSGQIAGDVAEVMDAWKARDFSECY</sequence>